<sequence length="129" mass="14819">MAGSLFDRLTRGEAGLRMDEDESIRRHLLRMLTTRQGAVQALPDYGLPDLNDLRLSRAEVIRRCCLAIENCIAGYEPRLHDAKVGYVHLEEDQFVMAFRIEAMRVDSEGRQIPWRWSVVMDGDQVKETA</sequence>
<protein>
    <submittedName>
        <fullName evidence="2">Type VI secretion system protein</fullName>
    </submittedName>
</protein>
<dbReference type="InterPro" id="IPR007048">
    <property type="entry name" value="IraD/Gp25-like"/>
</dbReference>
<reference evidence="3" key="1">
    <citation type="submission" date="2016-10" db="EMBL/GenBank/DDBJ databases">
        <authorList>
            <person name="Varghese N."/>
            <person name="Submissions S."/>
        </authorList>
    </citation>
    <scope>NUCLEOTIDE SEQUENCE [LARGE SCALE GENOMIC DNA]</scope>
    <source>
        <strain evidence="3">DSM 5918</strain>
    </source>
</reference>
<dbReference type="OrthoDB" id="1524306at2"/>
<dbReference type="RefSeq" id="WP_092372341.1">
    <property type="nucleotide sequence ID" value="NZ_FORX01000001.1"/>
</dbReference>
<dbReference type="Pfam" id="PF04965">
    <property type="entry name" value="GPW_gp25"/>
    <property type="match status" value="1"/>
</dbReference>
<dbReference type="Proteomes" id="UP000198635">
    <property type="component" value="Unassembled WGS sequence"/>
</dbReference>
<dbReference type="InterPro" id="IPR017737">
    <property type="entry name" value="TssE1-like"/>
</dbReference>
<dbReference type="InterPro" id="IPR053176">
    <property type="entry name" value="T6SS_TssE1-like"/>
</dbReference>
<keyword evidence="3" id="KW-1185">Reference proteome</keyword>
<proteinExistence type="predicted"/>
<feature type="domain" description="IraD/Gp25-like" evidence="1">
    <location>
        <begin position="20"/>
        <end position="103"/>
    </location>
</feature>
<accession>A0A1I3NFJ7</accession>
<dbReference type="Gene3D" id="3.10.450.40">
    <property type="match status" value="1"/>
</dbReference>
<name>A0A1I3NFJ7_9BACT</name>
<gene>
    <name evidence="2" type="ORF">SAMN04488082_101270</name>
</gene>
<organism evidence="2 3">
    <name type="scientific">Desulfomicrobium apsheronum</name>
    <dbReference type="NCBI Taxonomy" id="52560"/>
    <lineage>
        <taxon>Bacteria</taxon>
        <taxon>Pseudomonadati</taxon>
        <taxon>Thermodesulfobacteriota</taxon>
        <taxon>Desulfovibrionia</taxon>
        <taxon>Desulfovibrionales</taxon>
        <taxon>Desulfomicrobiaceae</taxon>
        <taxon>Desulfomicrobium</taxon>
    </lineage>
</organism>
<dbReference type="AlphaFoldDB" id="A0A1I3NFJ7"/>
<dbReference type="PANTHER" id="PTHR38595:SF2">
    <property type="entry name" value="TYPE VI SECRETION SYSTEM BASEPLATE SUBUNIT TSSE"/>
    <property type="match status" value="1"/>
</dbReference>
<dbReference type="NCBIfam" id="TIGR03357">
    <property type="entry name" value="VI_zyme"/>
    <property type="match status" value="1"/>
</dbReference>
<evidence type="ECO:0000313" key="2">
    <source>
        <dbReference type="EMBL" id="SFJ08044.1"/>
    </source>
</evidence>
<dbReference type="EMBL" id="FORX01000001">
    <property type="protein sequence ID" value="SFJ08044.1"/>
    <property type="molecule type" value="Genomic_DNA"/>
</dbReference>
<dbReference type="STRING" id="52560.SAMN04488082_101270"/>
<evidence type="ECO:0000313" key="3">
    <source>
        <dbReference type="Proteomes" id="UP000198635"/>
    </source>
</evidence>
<dbReference type="PANTHER" id="PTHR38595">
    <property type="entry name" value="CYTOPLASMIC PROTEIN-RELATED"/>
    <property type="match status" value="1"/>
</dbReference>
<dbReference type="SUPFAM" id="SSF160719">
    <property type="entry name" value="gpW/gp25-like"/>
    <property type="match status" value="1"/>
</dbReference>
<evidence type="ECO:0000259" key="1">
    <source>
        <dbReference type="Pfam" id="PF04965"/>
    </source>
</evidence>